<dbReference type="Proteomes" id="UP000637423">
    <property type="component" value="Unassembled WGS sequence"/>
</dbReference>
<keyword evidence="2" id="KW-1185">Reference proteome</keyword>
<evidence type="ECO:0008006" key="3">
    <source>
        <dbReference type="Google" id="ProtNLM"/>
    </source>
</evidence>
<proteinExistence type="predicted"/>
<protein>
    <recommendedName>
        <fullName evidence="3">DUF1840 domain-containing protein</fullName>
    </recommendedName>
</protein>
<gene>
    <name evidence="1" type="ORF">GCM10011396_46420</name>
</gene>
<organism evidence="1 2">
    <name type="scientific">Undibacterium terreum</name>
    <dbReference type="NCBI Taxonomy" id="1224302"/>
    <lineage>
        <taxon>Bacteria</taxon>
        <taxon>Pseudomonadati</taxon>
        <taxon>Pseudomonadota</taxon>
        <taxon>Betaproteobacteria</taxon>
        <taxon>Burkholderiales</taxon>
        <taxon>Oxalobacteraceae</taxon>
        <taxon>Undibacterium</taxon>
    </lineage>
</organism>
<dbReference type="RefSeq" id="WP_188568534.1">
    <property type="nucleotide sequence ID" value="NZ_BMED01000006.1"/>
</dbReference>
<reference evidence="1" key="2">
    <citation type="submission" date="2020-09" db="EMBL/GenBank/DDBJ databases">
        <authorList>
            <person name="Sun Q."/>
            <person name="Zhou Y."/>
        </authorList>
    </citation>
    <scope>NUCLEOTIDE SEQUENCE</scope>
    <source>
        <strain evidence="1">CGMCC 1.10998</strain>
    </source>
</reference>
<dbReference type="AlphaFoldDB" id="A0A916XQY6"/>
<sequence length="114" mass="12957">MLITFKSKAAAEVTMYKEHARRILELLHKDVDIGVITSEETGNAIKIIEAAVNESKVHPVSEIVQRDIDVHHNDTVDDNEHEKIETVSFSARAYPLLEMLHAAHKMQRDVMWGV</sequence>
<comment type="caution">
    <text evidence="1">The sequence shown here is derived from an EMBL/GenBank/DDBJ whole genome shotgun (WGS) entry which is preliminary data.</text>
</comment>
<reference evidence="1" key="1">
    <citation type="journal article" date="2014" name="Int. J. Syst. Evol. Microbiol.">
        <title>Complete genome sequence of Corynebacterium casei LMG S-19264T (=DSM 44701T), isolated from a smear-ripened cheese.</title>
        <authorList>
            <consortium name="US DOE Joint Genome Institute (JGI-PGF)"/>
            <person name="Walter F."/>
            <person name="Albersmeier A."/>
            <person name="Kalinowski J."/>
            <person name="Ruckert C."/>
        </authorList>
    </citation>
    <scope>NUCLEOTIDE SEQUENCE</scope>
    <source>
        <strain evidence="1">CGMCC 1.10998</strain>
    </source>
</reference>
<dbReference type="EMBL" id="BMED01000006">
    <property type="protein sequence ID" value="GGC93808.1"/>
    <property type="molecule type" value="Genomic_DNA"/>
</dbReference>
<evidence type="ECO:0000313" key="2">
    <source>
        <dbReference type="Proteomes" id="UP000637423"/>
    </source>
</evidence>
<dbReference type="InterPro" id="IPR014991">
    <property type="entry name" value="DUF1840"/>
</dbReference>
<dbReference type="Pfam" id="PF08895">
    <property type="entry name" value="DUF1840"/>
    <property type="match status" value="1"/>
</dbReference>
<name>A0A916XQY6_9BURK</name>
<accession>A0A916XQY6</accession>
<evidence type="ECO:0000313" key="1">
    <source>
        <dbReference type="EMBL" id="GGC93808.1"/>
    </source>
</evidence>